<dbReference type="InterPro" id="IPR014756">
    <property type="entry name" value="Ig_E-set"/>
</dbReference>
<comment type="caution">
    <text evidence="3">The sequence shown here is derived from an EMBL/GenBank/DDBJ whole genome shotgun (WGS) entry which is preliminary data.</text>
</comment>
<dbReference type="GO" id="GO:0015031">
    <property type="term" value="P:protein transport"/>
    <property type="evidence" value="ECO:0007669"/>
    <property type="project" value="TreeGrafter"/>
</dbReference>
<dbReference type="AlphaFoldDB" id="A0A8S1EGK4"/>
<dbReference type="InterPro" id="IPR050357">
    <property type="entry name" value="Arrestin_domain-protein"/>
</dbReference>
<gene>
    <name evidence="3" type="ORF">CBOVIS_LOCUS5382</name>
</gene>
<keyword evidence="4" id="KW-1185">Reference proteome</keyword>
<dbReference type="GO" id="GO:0005737">
    <property type="term" value="C:cytoplasm"/>
    <property type="evidence" value="ECO:0007669"/>
    <property type="project" value="TreeGrafter"/>
</dbReference>
<dbReference type="EMBL" id="CADEPM010000003">
    <property type="protein sequence ID" value="CAB3402820.1"/>
    <property type="molecule type" value="Genomic_DNA"/>
</dbReference>
<evidence type="ECO:0000313" key="3">
    <source>
        <dbReference type="EMBL" id="CAB3402820.1"/>
    </source>
</evidence>
<evidence type="ECO:0000256" key="1">
    <source>
        <dbReference type="ARBA" id="ARBA00005298"/>
    </source>
</evidence>
<protein>
    <recommendedName>
        <fullName evidence="2">Arrestin C-terminal-like domain-containing protein</fullName>
    </recommendedName>
</protein>
<dbReference type="Gene3D" id="2.60.40.640">
    <property type="match status" value="2"/>
</dbReference>
<dbReference type="Proteomes" id="UP000494206">
    <property type="component" value="Unassembled WGS sequence"/>
</dbReference>
<dbReference type="Pfam" id="PF02752">
    <property type="entry name" value="Arrestin_C"/>
    <property type="match status" value="1"/>
</dbReference>
<evidence type="ECO:0000313" key="4">
    <source>
        <dbReference type="Proteomes" id="UP000494206"/>
    </source>
</evidence>
<dbReference type="SUPFAM" id="SSF81296">
    <property type="entry name" value="E set domains"/>
    <property type="match status" value="2"/>
</dbReference>
<dbReference type="Pfam" id="PF00339">
    <property type="entry name" value="Arrestin_N"/>
    <property type="match status" value="1"/>
</dbReference>
<accession>A0A8S1EGK4</accession>
<reference evidence="3 4" key="1">
    <citation type="submission" date="2020-04" db="EMBL/GenBank/DDBJ databases">
        <authorList>
            <person name="Laetsch R D."/>
            <person name="Stevens L."/>
            <person name="Kumar S."/>
            <person name="Blaxter L. M."/>
        </authorList>
    </citation>
    <scope>NUCLEOTIDE SEQUENCE [LARGE SCALE GENOMIC DNA]</scope>
</reference>
<comment type="similarity">
    <text evidence="1">Belongs to the arrestin family.</text>
</comment>
<proteinExistence type="inferred from homology"/>
<dbReference type="OrthoDB" id="2333384at2759"/>
<evidence type="ECO:0000259" key="2">
    <source>
        <dbReference type="SMART" id="SM01017"/>
    </source>
</evidence>
<dbReference type="PANTHER" id="PTHR11188">
    <property type="entry name" value="ARRESTIN DOMAIN CONTAINING PROTEIN"/>
    <property type="match status" value="1"/>
</dbReference>
<sequence>MVQLDRFDILFNNSEEAYFAGQEISGKVIIDNKEPKKVNEILLELKGRARTYWTKHSGKSRKHCSHSEPYFLEQFNTGYTHKFTVTKDGKEKERILPAGIHEVPFSYTLPKSLPTSFEGEFGHIRYTCKAICERPWDFDIVSRKAFTVIGIEDINSDPKLNEPVTTCESNHAVTFCCRSSGSITGELKIPKIGYTPGEKIDVSYKVANNSSKSRELSLRFVQMTTYRAKTFAGHEHVKTVVRVISKIDKGEVPGRTSTDWQEEAITIPALPPRLGKCKILSVTYSIELEVEQSVTVSCNVVIGSIPQLSQLLVTQLFRKAPLKIAHQNWTRRVVEELGNEMEALLSSRKRVRMPSSILSELYPTMPSPYYKESFFGQSDISEEKEQSQYGEHMFAPKYPFYTD</sequence>
<dbReference type="InterPro" id="IPR011021">
    <property type="entry name" value="Arrestin-like_N"/>
</dbReference>
<name>A0A8S1EGK4_9PELO</name>
<dbReference type="SMART" id="SM01017">
    <property type="entry name" value="Arrestin_C"/>
    <property type="match status" value="1"/>
</dbReference>
<organism evidence="3 4">
    <name type="scientific">Caenorhabditis bovis</name>
    <dbReference type="NCBI Taxonomy" id="2654633"/>
    <lineage>
        <taxon>Eukaryota</taxon>
        <taxon>Metazoa</taxon>
        <taxon>Ecdysozoa</taxon>
        <taxon>Nematoda</taxon>
        <taxon>Chromadorea</taxon>
        <taxon>Rhabditida</taxon>
        <taxon>Rhabditina</taxon>
        <taxon>Rhabditomorpha</taxon>
        <taxon>Rhabditoidea</taxon>
        <taxon>Rhabditidae</taxon>
        <taxon>Peloderinae</taxon>
        <taxon>Caenorhabditis</taxon>
    </lineage>
</organism>
<dbReference type="InterPro" id="IPR011022">
    <property type="entry name" value="Arrestin_C-like"/>
</dbReference>
<dbReference type="InterPro" id="IPR014752">
    <property type="entry name" value="Arrestin-like_C"/>
</dbReference>
<feature type="domain" description="Arrestin C-terminal-like" evidence="2">
    <location>
        <begin position="179"/>
        <end position="307"/>
    </location>
</feature>
<dbReference type="PANTHER" id="PTHR11188:SF176">
    <property type="entry name" value="ARRESTIN DOMAIN-CONTAINING PROTEIN 1"/>
    <property type="match status" value="1"/>
</dbReference>